<dbReference type="WBParaSite" id="Pan_g15969.t1">
    <property type="protein sequence ID" value="Pan_g15969.t1"/>
    <property type="gene ID" value="Pan_g15969"/>
</dbReference>
<keyword evidence="1" id="KW-1185">Reference proteome</keyword>
<accession>A0A7E4V2V2</accession>
<reference evidence="2" key="2">
    <citation type="submission" date="2020-10" db="UniProtKB">
        <authorList>
            <consortium name="WormBaseParasite"/>
        </authorList>
    </citation>
    <scope>IDENTIFICATION</scope>
</reference>
<dbReference type="AlphaFoldDB" id="A0A7E4V2V2"/>
<organism evidence="1 2">
    <name type="scientific">Panagrellus redivivus</name>
    <name type="common">Microworm</name>
    <dbReference type="NCBI Taxonomy" id="6233"/>
    <lineage>
        <taxon>Eukaryota</taxon>
        <taxon>Metazoa</taxon>
        <taxon>Ecdysozoa</taxon>
        <taxon>Nematoda</taxon>
        <taxon>Chromadorea</taxon>
        <taxon>Rhabditida</taxon>
        <taxon>Tylenchina</taxon>
        <taxon>Panagrolaimomorpha</taxon>
        <taxon>Panagrolaimoidea</taxon>
        <taxon>Panagrolaimidae</taxon>
        <taxon>Panagrellus</taxon>
    </lineage>
</organism>
<evidence type="ECO:0000313" key="2">
    <source>
        <dbReference type="WBParaSite" id="Pan_g15969.t1"/>
    </source>
</evidence>
<name>A0A7E4V2V2_PANRE</name>
<sequence length="144" mass="15814">MNRFNTYMCHVSELNRIKLGVTTGHEVSNRQISGKTAAAQPTASWEQTTLTHADDDGAPGAEAVRARDGVNASAFVWCRKTARTSGAVYRERCFERKLKFYSSKLATIPAVLDDAPLNCIVIATLTASLRMAIANRTYQATLNF</sequence>
<dbReference type="Proteomes" id="UP000492821">
    <property type="component" value="Unassembled WGS sequence"/>
</dbReference>
<proteinExistence type="predicted"/>
<reference evidence="1" key="1">
    <citation type="journal article" date="2013" name="Genetics">
        <title>The draft genome and transcriptome of Panagrellus redivivus are shaped by the harsh demands of a free-living lifestyle.</title>
        <authorList>
            <person name="Srinivasan J."/>
            <person name="Dillman A.R."/>
            <person name="Macchietto M.G."/>
            <person name="Heikkinen L."/>
            <person name="Lakso M."/>
            <person name="Fracchia K.M."/>
            <person name="Antoshechkin I."/>
            <person name="Mortazavi A."/>
            <person name="Wong G."/>
            <person name="Sternberg P.W."/>
        </authorList>
    </citation>
    <scope>NUCLEOTIDE SEQUENCE [LARGE SCALE GENOMIC DNA]</scope>
    <source>
        <strain evidence="1">MT8872</strain>
    </source>
</reference>
<protein>
    <submittedName>
        <fullName evidence="2">Uncharacterized protein</fullName>
    </submittedName>
</protein>
<evidence type="ECO:0000313" key="1">
    <source>
        <dbReference type="Proteomes" id="UP000492821"/>
    </source>
</evidence>